<dbReference type="SUPFAM" id="SSF48498">
    <property type="entry name" value="Tetracyclin repressor-like, C-terminal domain"/>
    <property type="match status" value="1"/>
</dbReference>
<evidence type="ECO:0000313" key="7">
    <source>
        <dbReference type="EMBL" id="AKU17723.1"/>
    </source>
</evidence>
<dbReference type="OrthoDB" id="3192968at2"/>
<evidence type="ECO:0000256" key="1">
    <source>
        <dbReference type="ARBA" id="ARBA00023015"/>
    </source>
</evidence>
<dbReference type="PROSITE" id="PS50977">
    <property type="entry name" value="HTH_TETR_2"/>
    <property type="match status" value="1"/>
</dbReference>
<evidence type="ECO:0000256" key="4">
    <source>
        <dbReference type="PROSITE-ProRule" id="PRU00335"/>
    </source>
</evidence>
<evidence type="ECO:0000256" key="3">
    <source>
        <dbReference type="ARBA" id="ARBA00023163"/>
    </source>
</evidence>
<dbReference type="GO" id="GO:0000976">
    <property type="term" value="F:transcription cis-regulatory region binding"/>
    <property type="evidence" value="ECO:0007669"/>
    <property type="project" value="TreeGrafter"/>
</dbReference>
<dbReference type="PANTHER" id="PTHR30055:SF234">
    <property type="entry name" value="HTH-TYPE TRANSCRIPTIONAL REGULATOR BETI"/>
    <property type="match status" value="1"/>
</dbReference>
<proteinExistence type="predicted"/>
<gene>
    <name evidence="7" type="ORF">VV02_20865</name>
</gene>
<dbReference type="AlphaFoldDB" id="A0A0K1JMC1"/>
<feature type="DNA-binding region" description="H-T-H motif" evidence="4">
    <location>
        <begin position="35"/>
        <end position="54"/>
    </location>
</feature>
<keyword evidence="2 4" id="KW-0238">DNA-binding</keyword>
<dbReference type="SUPFAM" id="SSF46689">
    <property type="entry name" value="Homeodomain-like"/>
    <property type="match status" value="1"/>
</dbReference>
<dbReference type="STRING" id="571913.VV02_20865"/>
<feature type="domain" description="HTH tetR-type" evidence="6">
    <location>
        <begin position="13"/>
        <end position="72"/>
    </location>
</feature>
<dbReference type="Pfam" id="PF00440">
    <property type="entry name" value="TetR_N"/>
    <property type="match status" value="1"/>
</dbReference>
<dbReference type="PRINTS" id="PR00455">
    <property type="entry name" value="HTHTETR"/>
</dbReference>
<evidence type="ECO:0000313" key="8">
    <source>
        <dbReference type="Proteomes" id="UP000066480"/>
    </source>
</evidence>
<dbReference type="Proteomes" id="UP000066480">
    <property type="component" value="Chromosome"/>
</dbReference>
<feature type="region of interest" description="Disordered" evidence="5">
    <location>
        <begin position="198"/>
        <end position="217"/>
    </location>
</feature>
<dbReference type="KEGG" id="lmoi:VV02_20865"/>
<evidence type="ECO:0000259" key="6">
    <source>
        <dbReference type="PROSITE" id="PS50977"/>
    </source>
</evidence>
<dbReference type="RefSeq" id="WP_052594669.1">
    <property type="nucleotide sequence ID" value="NZ_CP011112.1"/>
</dbReference>
<protein>
    <recommendedName>
        <fullName evidence="6">HTH tetR-type domain-containing protein</fullName>
    </recommendedName>
</protein>
<dbReference type="Gene3D" id="1.10.357.10">
    <property type="entry name" value="Tetracycline Repressor, domain 2"/>
    <property type="match status" value="1"/>
</dbReference>
<dbReference type="EMBL" id="CP011112">
    <property type="protein sequence ID" value="AKU17723.1"/>
    <property type="molecule type" value="Genomic_DNA"/>
</dbReference>
<evidence type="ECO:0000256" key="5">
    <source>
        <dbReference type="SAM" id="MobiDB-lite"/>
    </source>
</evidence>
<organism evidence="7 8">
    <name type="scientific">Luteipulveratus mongoliensis</name>
    <dbReference type="NCBI Taxonomy" id="571913"/>
    <lineage>
        <taxon>Bacteria</taxon>
        <taxon>Bacillati</taxon>
        <taxon>Actinomycetota</taxon>
        <taxon>Actinomycetes</taxon>
        <taxon>Micrococcales</taxon>
        <taxon>Dermacoccaceae</taxon>
        <taxon>Luteipulveratus</taxon>
    </lineage>
</organism>
<reference evidence="7 8" key="1">
    <citation type="submission" date="2015-03" db="EMBL/GenBank/DDBJ databases">
        <title>Luteipulveratus halotolerans sp. nov., a novel actinobacterium (Dermacoccaceae) from Sarawak, Malaysia.</title>
        <authorList>
            <person name="Juboi H."/>
            <person name="Basik A."/>
            <person name="Shamsul S.S."/>
            <person name="Arnold P."/>
            <person name="Schmitt E.K."/>
            <person name="Sanglier J.-J."/>
            <person name="Yeo T."/>
        </authorList>
    </citation>
    <scope>NUCLEOTIDE SEQUENCE [LARGE SCALE GENOMIC DNA]</scope>
    <source>
        <strain evidence="7 8">MN07-A0370</strain>
    </source>
</reference>
<dbReference type="GO" id="GO:0003700">
    <property type="term" value="F:DNA-binding transcription factor activity"/>
    <property type="evidence" value="ECO:0007669"/>
    <property type="project" value="TreeGrafter"/>
</dbReference>
<dbReference type="InterPro" id="IPR036271">
    <property type="entry name" value="Tet_transcr_reg_TetR-rel_C_sf"/>
</dbReference>
<sequence>MAPTSSPLRADARRNQEQVLEAARKVVLERGPGAPLDEIARVAGVGIATLYRRFGDRDGLLKAVVLDALDRSRTAAEEAQAQHDAGFDALAAYLRTALELRVAAVIPLVLDRLDLDDPELGPARAASAAAMESLVDAAHDDKTLSPEITVGDIGTLVVRLSRPLPGSLPAEVESRLTQRHLDVMLAGLRAATADTMSGSGLSLEDLSRTAEPPPLVE</sequence>
<evidence type="ECO:0000256" key="2">
    <source>
        <dbReference type="ARBA" id="ARBA00023125"/>
    </source>
</evidence>
<dbReference type="InterPro" id="IPR009057">
    <property type="entry name" value="Homeodomain-like_sf"/>
</dbReference>
<dbReference type="InterPro" id="IPR050109">
    <property type="entry name" value="HTH-type_TetR-like_transc_reg"/>
</dbReference>
<name>A0A0K1JMC1_9MICO</name>
<keyword evidence="8" id="KW-1185">Reference proteome</keyword>
<keyword evidence="3" id="KW-0804">Transcription</keyword>
<dbReference type="InterPro" id="IPR001647">
    <property type="entry name" value="HTH_TetR"/>
</dbReference>
<keyword evidence="1" id="KW-0805">Transcription regulation</keyword>
<dbReference type="PANTHER" id="PTHR30055">
    <property type="entry name" value="HTH-TYPE TRANSCRIPTIONAL REGULATOR RUTR"/>
    <property type="match status" value="1"/>
</dbReference>
<accession>A0A0K1JMC1</accession>
<dbReference type="PATRIC" id="fig|571913.6.peg.4230"/>